<keyword evidence="1" id="KW-1133">Transmembrane helix</keyword>
<evidence type="ECO:0000256" key="1">
    <source>
        <dbReference type="SAM" id="Phobius"/>
    </source>
</evidence>
<accession>A0A0N5AU72</accession>
<dbReference type="Proteomes" id="UP000046393">
    <property type="component" value="Unplaced"/>
</dbReference>
<proteinExistence type="predicted"/>
<dbReference type="WBParaSite" id="SMUV_0000839701-mRNA-1">
    <property type="protein sequence ID" value="SMUV_0000839701-mRNA-1"/>
    <property type="gene ID" value="SMUV_0000839701"/>
</dbReference>
<keyword evidence="1" id="KW-0472">Membrane</keyword>
<evidence type="ECO:0000313" key="3">
    <source>
        <dbReference type="WBParaSite" id="SMUV_0000839701-mRNA-1"/>
    </source>
</evidence>
<sequence length="217" mass="24195">MDRTPMALVNQKKFGGVQTARPGGDATGHDSLHLAHEARGKNVMVHLIRLTSTQFAQARFYRYGHSSCEDGASSNRHALSRHCVSLYSYTVTVSARSGGCASLLYVIHTGGITVFLLTVWDVKCAERYKRLIEEHPQAVLQVISSDKGIGGTEQKSSETGGAQVRLVYFVNFVVMCFMIVHYQCLSQKDILLDIGALDALCRNLSLKFSVWKTWFWF</sequence>
<dbReference type="AlphaFoldDB" id="A0A0N5AU72"/>
<feature type="transmembrane region" description="Helical" evidence="1">
    <location>
        <begin position="102"/>
        <end position="120"/>
    </location>
</feature>
<name>A0A0N5AU72_9BILA</name>
<feature type="transmembrane region" description="Helical" evidence="1">
    <location>
        <begin position="164"/>
        <end position="182"/>
    </location>
</feature>
<evidence type="ECO:0000313" key="2">
    <source>
        <dbReference type="Proteomes" id="UP000046393"/>
    </source>
</evidence>
<keyword evidence="2" id="KW-1185">Reference proteome</keyword>
<keyword evidence="1" id="KW-0812">Transmembrane</keyword>
<protein>
    <submittedName>
        <fullName evidence="3">Uncharacterized protein</fullName>
    </submittedName>
</protein>
<reference evidence="3" key="1">
    <citation type="submission" date="2017-02" db="UniProtKB">
        <authorList>
            <consortium name="WormBaseParasite"/>
        </authorList>
    </citation>
    <scope>IDENTIFICATION</scope>
</reference>
<organism evidence="2 3">
    <name type="scientific">Syphacia muris</name>
    <dbReference type="NCBI Taxonomy" id="451379"/>
    <lineage>
        <taxon>Eukaryota</taxon>
        <taxon>Metazoa</taxon>
        <taxon>Ecdysozoa</taxon>
        <taxon>Nematoda</taxon>
        <taxon>Chromadorea</taxon>
        <taxon>Rhabditida</taxon>
        <taxon>Spirurina</taxon>
        <taxon>Oxyuridomorpha</taxon>
        <taxon>Oxyuroidea</taxon>
        <taxon>Oxyuridae</taxon>
        <taxon>Syphacia</taxon>
    </lineage>
</organism>